<evidence type="ECO:0000256" key="8">
    <source>
        <dbReference type="SAM" id="Phobius"/>
    </source>
</evidence>
<dbReference type="InterPro" id="IPR036396">
    <property type="entry name" value="Cyt_P450_sf"/>
</dbReference>
<dbReference type="eggNOG" id="ENOG502RWKT">
    <property type="taxonomic scope" value="Eukaryota"/>
</dbReference>
<dbReference type="EMBL" id="MKZY01000010">
    <property type="protein sequence ID" value="OOO04849.1"/>
    <property type="molecule type" value="Genomic_DNA"/>
</dbReference>
<feature type="transmembrane region" description="Helical" evidence="8">
    <location>
        <begin position="7"/>
        <end position="24"/>
    </location>
</feature>
<dbReference type="PANTHER" id="PTHR46206">
    <property type="entry name" value="CYTOCHROME P450"/>
    <property type="match status" value="1"/>
</dbReference>
<accession>A0A1S9D737</accession>
<feature type="transmembrane region" description="Helical" evidence="8">
    <location>
        <begin position="92"/>
        <end position="118"/>
    </location>
</feature>
<dbReference type="PRINTS" id="PR00465">
    <property type="entry name" value="EP450IV"/>
</dbReference>
<evidence type="ECO:0000313" key="9">
    <source>
        <dbReference type="EMBL" id="OOO04849.1"/>
    </source>
</evidence>
<sequence length="471" mass="52541">MSLGLEIPNITFLIAIAGGGYAWLRYLKRPLSRTPPIVSFTVRVLIRPLLVLISAILQKSNEKPSKNDVSLLRILVETSGATNGRIGFKSRLWIFGLVVVFIFASVHQTVSITMWTMFQLALHPENQDITRREIHDLTRRDFVPIPMSELNMRTLRKASCTDSFIREVFRMKGDAVNLVRMARKGVQLGDYIVPKGSLVLPLVSLFHWSPRYNEGDPKKLDGMRWVEKQKAASTTDPGHLSFGLSIWTCPGRFMAVAEIKLAVFALLADTRLELVGGRHDVADNFNLSKIDHLGDSLLSSVPIDTPSTAAIDHARRDREGTRQAVAWGEFKEVRDMAFSNRTWVVTSRYCDIGDGVDSLEGHIHSLWYMYYELGRNITPESSEHEGLVLDILRIQGMGPLTRPARGVSGIDIARTVDGTLWNDLPFMVCEQDSALSGQQSVLGDSSQSRKNARDADFLGSTDMAQDMAGLL</sequence>
<dbReference type="VEuPathDB" id="FungiDB:AO090038000196"/>
<dbReference type="GO" id="GO:0016705">
    <property type="term" value="F:oxidoreductase activity, acting on paired donors, with incorporation or reduction of molecular oxygen"/>
    <property type="evidence" value="ECO:0007669"/>
    <property type="project" value="InterPro"/>
</dbReference>
<keyword evidence="4" id="KW-0560">Oxidoreductase</keyword>
<evidence type="ECO:0000256" key="7">
    <source>
        <dbReference type="PIRSR" id="PIRSR602403-1"/>
    </source>
</evidence>
<keyword evidence="5 7" id="KW-0408">Iron</keyword>
<dbReference type="GO" id="GO:0019748">
    <property type="term" value="P:secondary metabolic process"/>
    <property type="evidence" value="ECO:0007669"/>
    <property type="project" value="UniProtKB-ARBA"/>
</dbReference>
<keyword evidence="7" id="KW-0349">Heme</keyword>
<keyword evidence="8" id="KW-0472">Membrane</keyword>
<name>A0A1S9D737_ASPOZ</name>
<comment type="caution">
    <text evidence="9">The sequence shown here is derived from an EMBL/GenBank/DDBJ whole genome shotgun (WGS) entry which is preliminary data.</text>
</comment>
<keyword evidence="8" id="KW-1133">Transmembrane helix</keyword>
<dbReference type="InterPro" id="IPR002403">
    <property type="entry name" value="Cyt_P450_E_grp-IV"/>
</dbReference>
<reference evidence="9 10" key="1">
    <citation type="submission" date="2016-10" db="EMBL/GenBank/DDBJ databases">
        <title>Genome sequencing of Aspergillus oryzae BCC7051.</title>
        <authorList>
            <person name="Thammarongtham C."/>
            <person name="Vorapreeda T."/>
            <person name="Nookaew I."/>
            <person name="Srisuk T."/>
            <person name="Land M."/>
            <person name="Jeennor S."/>
            <person name="Laoteng K."/>
        </authorList>
    </citation>
    <scope>NUCLEOTIDE SEQUENCE [LARGE SCALE GENOMIC DNA]</scope>
    <source>
        <strain evidence="9 10">BCC7051</strain>
    </source>
</reference>
<dbReference type="PANTHER" id="PTHR46206:SF6">
    <property type="entry name" value="CYTOCHROME P450 MONOOXYGENASE AN1598-RELATED"/>
    <property type="match status" value="1"/>
</dbReference>
<protein>
    <submittedName>
        <fullName evidence="9">Cytochrome P450</fullName>
    </submittedName>
</protein>
<evidence type="ECO:0000256" key="2">
    <source>
        <dbReference type="ARBA" id="ARBA00010617"/>
    </source>
</evidence>
<evidence type="ECO:0000256" key="1">
    <source>
        <dbReference type="ARBA" id="ARBA00001971"/>
    </source>
</evidence>
<organism evidence="9 10">
    <name type="scientific">Aspergillus oryzae</name>
    <name type="common">Yellow koji mold</name>
    <dbReference type="NCBI Taxonomy" id="5062"/>
    <lineage>
        <taxon>Eukaryota</taxon>
        <taxon>Fungi</taxon>
        <taxon>Dikarya</taxon>
        <taxon>Ascomycota</taxon>
        <taxon>Pezizomycotina</taxon>
        <taxon>Eurotiomycetes</taxon>
        <taxon>Eurotiomycetidae</taxon>
        <taxon>Eurotiales</taxon>
        <taxon>Aspergillaceae</taxon>
        <taxon>Aspergillus</taxon>
        <taxon>Aspergillus subgen. Circumdati</taxon>
    </lineage>
</organism>
<dbReference type="AlphaFoldDB" id="A0A1S9D737"/>
<dbReference type="InterPro" id="IPR001128">
    <property type="entry name" value="Cyt_P450"/>
</dbReference>
<evidence type="ECO:0000256" key="5">
    <source>
        <dbReference type="ARBA" id="ARBA00023004"/>
    </source>
</evidence>
<dbReference type="OrthoDB" id="5403091at2759"/>
<keyword evidence="6" id="KW-0503">Monooxygenase</keyword>
<dbReference type="GO" id="GO:0005506">
    <property type="term" value="F:iron ion binding"/>
    <property type="evidence" value="ECO:0007669"/>
    <property type="project" value="InterPro"/>
</dbReference>
<comment type="similarity">
    <text evidence="2">Belongs to the cytochrome P450 family.</text>
</comment>
<evidence type="ECO:0000256" key="3">
    <source>
        <dbReference type="ARBA" id="ARBA00022723"/>
    </source>
</evidence>
<keyword evidence="3 7" id="KW-0479">Metal-binding</keyword>
<evidence type="ECO:0000256" key="6">
    <source>
        <dbReference type="ARBA" id="ARBA00023033"/>
    </source>
</evidence>
<dbReference type="Gene3D" id="1.10.630.10">
    <property type="entry name" value="Cytochrome P450"/>
    <property type="match status" value="1"/>
</dbReference>
<keyword evidence="8" id="KW-0812">Transmembrane</keyword>
<dbReference type="GO" id="GO:0004497">
    <property type="term" value="F:monooxygenase activity"/>
    <property type="evidence" value="ECO:0007669"/>
    <property type="project" value="UniProtKB-KW"/>
</dbReference>
<dbReference type="SUPFAM" id="SSF48264">
    <property type="entry name" value="Cytochrome P450"/>
    <property type="match status" value="1"/>
</dbReference>
<proteinExistence type="inferred from homology"/>
<feature type="binding site" description="axial binding residue" evidence="7">
    <location>
        <position position="249"/>
    </location>
    <ligand>
        <name>heme</name>
        <dbReference type="ChEBI" id="CHEBI:30413"/>
    </ligand>
    <ligandPart>
        <name>Fe</name>
        <dbReference type="ChEBI" id="CHEBI:18248"/>
    </ligandPart>
</feature>
<dbReference type="GO" id="GO:0020037">
    <property type="term" value="F:heme binding"/>
    <property type="evidence" value="ECO:0007669"/>
    <property type="project" value="InterPro"/>
</dbReference>
<dbReference type="Proteomes" id="UP000190312">
    <property type="component" value="Unassembled WGS sequence"/>
</dbReference>
<evidence type="ECO:0000256" key="4">
    <source>
        <dbReference type="ARBA" id="ARBA00023002"/>
    </source>
</evidence>
<evidence type="ECO:0000313" key="10">
    <source>
        <dbReference type="Proteomes" id="UP000190312"/>
    </source>
</evidence>
<gene>
    <name evidence="9" type="ORF">OAory_01111860</name>
</gene>
<comment type="cofactor">
    <cofactor evidence="1 7">
        <name>heme</name>
        <dbReference type="ChEBI" id="CHEBI:30413"/>
    </cofactor>
</comment>
<dbReference type="Pfam" id="PF00067">
    <property type="entry name" value="p450"/>
    <property type="match status" value="1"/>
</dbReference>